<keyword evidence="1" id="KW-0472">Membrane</keyword>
<dbReference type="KEGG" id="ccin:107274803"/>
<feature type="transmembrane region" description="Helical" evidence="1">
    <location>
        <begin position="278"/>
        <end position="299"/>
    </location>
</feature>
<feature type="signal peptide" evidence="2">
    <location>
        <begin position="1"/>
        <end position="23"/>
    </location>
</feature>
<keyword evidence="2" id="KW-0732">Signal</keyword>
<evidence type="ECO:0000313" key="3">
    <source>
        <dbReference type="Proteomes" id="UP000694920"/>
    </source>
</evidence>
<accession>A0AAJ7VW67</accession>
<dbReference type="AlphaFoldDB" id="A0AAJ7VW67"/>
<proteinExistence type="predicted"/>
<dbReference type="RefSeq" id="XP_024935463.1">
    <property type="nucleotide sequence ID" value="XM_025079695.1"/>
</dbReference>
<evidence type="ECO:0000256" key="2">
    <source>
        <dbReference type="SAM" id="SignalP"/>
    </source>
</evidence>
<feature type="chain" id="PRO_5042464951" evidence="2">
    <location>
        <begin position="24"/>
        <end position="340"/>
    </location>
</feature>
<dbReference type="Proteomes" id="UP000694920">
    <property type="component" value="Unplaced"/>
</dbReference>
<keyword evidence="1" id="KW-1133">Transmembrane helix</keyword>
<reference evidence="4" key="1">
    <citation type="submission" date="2025-08" db="UniProtKB">
        <authorList>
            <consortium name="RefSeq"/>
        </authorList>
    </citation>
    <scope>IDENTIFICATION</scope>
</reference>
<organism evidence="3 4">
    <name type="scientific">Cephus cinctus</name>
    <name type="common">Wheat stem sawfly</name>
    <dbReference type="NCBI Taxonomy" id="211228"/>
    <lineage>
        <taxon>Eukaryota</taxon>
        <taxon>Metazoa</taxon>
        <taxon>Ecdysozoa</taxon>
        <taxon>Arthropoda</taxon>
        <taxon>Hexapoda</taxon>
        <taxon>Insecta</taxon>
        <taxon>Pterygota</taxon>
        <taxon>Neoptera</taxon>
        <taxon>Endopterygota</taxon>
        <taxon>Hymenoptera</taxon>
        <taxon>Cephoidea</taxon>
        <taxon>Cephidae</taxon>
        <taxon>Cephus</taxon>
    </lineage>
</organism>
<name>A0AAJ7VW67_CEPCN</name>
<keyword evidence="3" id="KW-1185">Reference proteome</keyword>
<evidence type="ECO:0000313" key="4">
    <source>
        <dbReference type="RefSeq" id="XP_024935463.1"/>
    </source>
</evidence>
<sequence length="340" mass="39128">MFVQYLSTVLFLFFVSSRNVIFAEWVEIPQFSDESKVYRLPVRHDQINKMHFGNPIRNELRNVSRSTVVRMTDVNKVKEIINDRTDLTSQSLTQVRIKESNSPFSNKPQDSKIDFNEENIKDSFDGKYDSDVDNNNDDDHVSIDIEQDEYSDDMQIQMESPVKVVTNEFEINDASSTTENIIINESDNSRYETINHESSFFDYLPMETLKSVHQTLKSQPATLKGKIRFLKTFERTLMMEIESRLAATLAPSRKIRGASGDHYESDDDSLGFPSLEGALMAISFLTFAVYLVRLVMLLFRNLNTSATTATVVVGRKKRSSERFNQDTARVLNYLETFVSH</sequence>
<dbReference type="GeneID" id="107274803"/>
<keyword evidence="1" id="KW-0812">Transmembrane</keyword>
<evidence type="ECO:0000256" key="1">
    <source>
        <dbReference type="SAM" id="Phobius"/>
    </source>
</evidence>
<protein>
    <submittedName>
        <fullName evidence="4">Uncharacterized protein LOC107274803</fullName>
    </submittedName>
</protein>
<gene>
    <name evidence="4" type="primary">LOC107274803</name>
</gene>